<proteinExistence type="predicted"/>
<accession>A0ABY5KNE4</accession>
<protein>
    <submittedName>
        <fullName evidence="1">Uncharacterized protein</fullName>
    </submittedName>
</protein>
<dbReference type="Proteomes" id="UP001316384">
    <property type="component" value="Chromosome"/>
</dbReference>
<gene>
    <name evidence="1" type="ORF">NP048_14490</name>
</gene>
<keyword evidence="2" id="KW-1185">Reference proteome</keyword>
<dbReference type="RefSeq" id="WP_227576326.1">
    <property type="nucleotide sequence ID" value="NZ_CP101987.1"/>
</dbReference>
<reference evidence="1 2" key="1">
    <citation type="submission" date="2022-07" db="EMBL/GenBank/DDBJ databases">
        <title>Novel species in genus cellulomonas.</title>
        <authorList>
            <person name="Ye L."/>
        </authorList>
    </citation>
    <scope>NUCLEOTIDE SEQUENCE [LARGE SCALE GENOMIC DNA]</scope>
    <source>
        <strain evidence="2">zg-B89</strain>
    </source>
</reference>
<evidence type="ECO:0000313" key="2">
    <source>
        <dbReference type="Proteomes" id="UP001316384"/>
    </source>
</evidence>
<evidence type="ECO:0000313" key="1">
    <source>
        <dbReference type="EMBL" id="UUI70991.1"/>
    </source>
</evidence>
<sequence>MAEMMAGRRKHLKRRLREAGHAEDSAVWSTAMALLPGWTGTLAELVFAAVALS</sequence>
<name>A0ABY5KNE4_9CELL</name>
<dbReference type="EMBL" id="CP101987">
    <property type="protein sequence ID" value="UUI70991.1"/>
    <property type="molecule type" value="Genomic_DNA"/>
</dbReference>
<organism evidence="1 2">
    <name type="scientific">Cellulomonas xiejunii</name>
    <dbReference type="NCBI Taxonomy" id="2968083"/>
    <lineage>
        <taxon>Bacteria</taxon>
        <taxon>Bacillati</taxon>
        <taxon>Actinomycetota</taxon>
        <taxon>Actinomycetes</taxon>
        <taxon>Micrococcales</taxon>
        <taxon>Cellulomonadaceae</taxon>
        <taxon>Cellulomonas</taxon>
    </lineage>
</organism>